<evidence type="ECO:0000313" key="7">
    <source>
        <dbReference type="EMBL" id="SDZ73191.1"/>
    </source>
</evidence>
<dbReference type="GO" id="GO:0016757">
    <property type="term" value="F:glycosyltransferase activity"/>
    <property type="evidence" value="ECO:0007669"/>
    <property type="project" value="UniProtKB-KW"/>
</dbReference>
<evidence type="ECO:0000256" key="3">
    <source>
        <dbReference type="ARBA" id="ARBA00022679"/>
    </source>
</evidence>
<gene>
    <name evidence="7" type="ORF">SAMN02910418_00008</name>
</gene>
<keyword evidence="8" id="KW-1185">Reference proteome</keyword>
<evidence type="ECO:0000313" key="8">
    <source>
        <dbReference type="Proteomes" id="UP000199288"/>
    </source>
</evidence>
<dbReference type="PANTHER" id="PTHR43867">
    <property type="entry name" value="CELLULOSE SYNTHASE CATALYTIC SUBUNIT A [UDP-FORMING]"/>
    <property type="match status" value="1"/>
</dbReference>
<dbReference type="AlphaFoldDB" id="A0A1H3VEU3"/>
<dbReference type="PANTHER" id="PTHR43867:SF2">
    <property type="entry name" value="CELLULOSE SYNTHASE CATALYTIC SUBUNIT A [UDP-FORMING]"/>
    <property type="match status" value="1"/>
</dbReference>
<feature type="transmembrane region" description="Helical" evidence="6">
    <location>
        <begin position="52"/>
        <end position="70"/>
    </location>
</feature>
<dbReference type="InterPro" id="IPR050321">
    <property type="entry name" value="Glycosyltr_2/OpgH_subfam"/>
</dbReference>
<keyword evidence="3" id="KW-0808">Transferase</keyword>
<name>A0A1H3VEU3_9ACTO</name>
<evidence type="ECO:0000256" key="2">
    <source>
        <dbReference type="ARBA" id="ARBA00022676"/>
    </source>
</evidence>
<feature type="transmembrane region" description="Helical" evidence="6">
    <location>
        <begin position="82"/>
        <end position="105"/>
    </location>
</feature>
<evidence type="ECO:0000256" key="6">
    <source>
        <dbReference type="SAM" id="Phobius"/>
    </source>
</evidence>
<evidence type="ECO:0000256" key="4">
    <source>
        <dbReference type="ARBA" id="ARBA00022989"/>
    </source>
</evidence>
<protein>
    <submittedName>
        <fullName evidence="7">Uncharacterized protein</fullName>
    </submittedName>
</protein>
<evidence type="ECO:0000256" key="1">
    <source>
        <dbReference type="ARBA" id="ARBA00004141"/>
    </source>
</evidence>
<dbReference type="EMBL" id="FNQV01000001">
    <property type="protein sequence ID" value="SDZ73191.1"/>
    <property type="molecule type" value="Genomic_DNA"/>
</dbReference>
<evidence type="ECO:0000256" key="5">
    <source>
        <dbReference type="SAM" id="MobiDB-lite"/>
    </source>
</evidence>
<dbReference type="Proteomes" id="UP000199288">
    <property type="component" value="Unassembled WGS sequence"/>
</dbReference>
<keyword evidence="2" id="KW-0328">Glycosyltransferase</keyword>
<organism evidence="7 8">
    <name type="scientific">Bowdeniella nasicola</name>
    <dbReference type="NCBI Taxonomy" id="208480"/>
    <lineage>
        <taxon>Bacteria</taxon>
        <taxon>Bacillati</taxon>
        <taxon>Actinomycetota</taxon>
        <taxon>Actinomycetes</taxon>
        <taxon>Actinomycetales</taxon>
        <taxon>Actinomycetaceae</taxon>
        <taxon>Bowdeniella</taxon>
    </lineage>
</organism>
<feature type="region of interest" description="Disordered" evidence="5">
    <location>
        <begin position="206"/>
        <end position="227"/>
    </location>
</feature>
<keyword evidence="6" id="KW-0812">Transmembrane</keyword>
<comment type="subcellular location">
    <subcellularLocation>
        <location evidence="1">Membrane</location>
        <topology evidence="1">Multi-pass membrane protein</topology>
    </subcellularLocation>
</comment>
<proteinExistence type="predicted"/>
<reference evidence="8" key="1">
    <citation type="submission" date="2016-10" db="EMBL/GenBank/DDBJ databases">
        <authorList>
            <person name="Varghese N."/>
            <person name="Submissions S."/>
        </authorList>
    </citation>
    <scope>NUCLEOTIDE SEQUENCE [LARGE SCALE GENOMIC DNA]</scope>
    <source>
        <strain evidence="8">KPR-1</strain>
    </source>
</reference>
<sequence>MSRASSPRSFSSLYGRRANRRPVARRVLIALLVGGWLLARLARKYPLLRRPLAIMYAGLALGYLIWRIAYTIPTAATSNIVFGWLLLAVELIGIVQTLGFAVLFWTPAPKRLGTPLTSHPSVDVLIMTYNEPIDIHHGELARGELNNGKSALGLGGNVVDRIRLALAVDVSGGKVRDVSAEIDAHLGLRGRGGSLGRFFRACSPSRPQFPRGSYPWSRSRPGTLQES</sequence>
<accession>A0A1H3VEU3</accession>
<keyword evidence="6" id="KW-0472">Membrane</keyword>
<dbReference type="GO" id="GO:0016020">
    <property type="term" value="C:membrane"/>
    <property type="evidence" value="ECO:0007669"/>
    <property type="project" value="UniProtKB-SubCell"/>
</dbReference>
<keyword evidence="4 6" id="KW-1133">Transmembrane helix</keyword>